<sequence>MSLKFTGRGRWIVDVSILWWALEMEDIDITWLGLLLSTPVPQDLVPLIMIFSELVVSSSDRAIFAPTAHLRLNSNDNQRIDLFLGGAMIHRSRLPLPHPPCGGICSAHSNHLLRRCTLQLQPHRQSQRGIIAKIVAVHNLLIFAIVLPVEILASEQELIDIGNDEKVLKLKA</sequence>
<dbReference type="Proteomes" id="UP000297245">
    <property type="component" value="Unassembled WGS sequence"/>
</dbReference>
<keyword evidence="2" id="KW-1185">Reference proteome</keyword>
<gene>
    <name evidence="1" type="ORF">K435DRAFT_917387</name>
</gene>
<dbReference type="AlphaFoldDB" id="A0A4S8MJF5"/>
<evidence type="ECO:0000313" key="2">
    <source>
        <dbReference type="Proteomes" id="UP000297245"/>
    </source>
</evidence>
<protein>
    <submittedName>
        <fullName evidence="1">Uncharacterized protein</fullName>
    </submittedName>
</protein>
<dbReference type="EMBL" id="ML179072">
    <property type="protein sequence ID" value="THV02908.1"/>
    <property type="molecule type" value="Genomic_DNA"/>
</dbReference>
<proteinExistence type="predicted"/>
<organism evidence="1 2">
    <name type="scientific">Dendrothele bispora (strain CBS 962.96)</name>
    <dbReference type="NCBI Taxonomy" id="1314807"/>
    <lineage>
        <taxon>Eukaryota</taxon>
        <taxon>Fungi</taxon>
        <taxon>Dikarya</taxon>
        <taxon>Basidiomycota</taxon>
        <taxon>Agaricomycotina</taxon>
        <taxon>Agaricomycetes</taxon>
        <taxon>Agaricomycetidae</taxon>
        <taxon>Agaricales</taxon>
        <taxon>Agaricales incertae sedis</taxon>
        <taxon>Dendrothele</taxon>
    </lineage>
</organism>
<reference evidence="1 2" key="1">
    <citation type="journal article" date="2019" name="Nat. Ecol. Evol.">
        <title>Megaphylogeny resolves global patterns of mushroom evolution.</title>
        <authorList>
            <person name="Varga T."/>
            <person name="Krizsan K."/>
            <person name="Foldi C."/>
            <person name="Dima B."/>
            <person name="Sanchez-Garcia M."/>
            <person name="Sanchez-Ramirez S."/>
            <person name="Szollosi G.J."/>
            <person name="Szarkandi J.G."/>
            <person name="Papp V."/>
            <person name="Albert L."/>
            <person name="Andreopoulos W."/>
            <person name="Angelini C."/>
            <person name="Antonin V."/>
            <person name="Barry K.W."/>
            <person name="Bougher N.L."/>
            <person name="Buchanan P."/>
            <person name="Buyck B."/>
            <person name="Bense V."/>
            <person name="Catcheside P."/>
            <person name="Chovatia M."/>
            <person name="Cooper J."/>
            <person name="Damon W."/>
            <person name="Desjardin D."/>
            <person name="Finy P."/>
            <person name="Geml J."/>
            <person name="Haridas S."/>
            <person name="Hughes K."/>
            <person name="Justo A."/>
            <person name="Karasinski D."/>
            <person name="Kautmanova I."/>
            <person name="Kiss B."/>
            <person name="Kocsube S."/>
            <person name="Kotiranta H."/>
            <person name="LaButti K.M."/>
            <person name="Lechner B.E."/>
            <person name="Liimatainen K."/>
            <person name="Lipzen A."/>
            <person name="Lukacs Z."/>
            <person name="Mihaltcheva S."/>
            <person name="Morgado L.N."/>
            <person name="Niskanen T."/>
            <person name="Noordeloos M.E."/>
            <person name="Ohm R.A."/>
            <person name="Ortiz-Santana B."/>
            <person name="Ovrebo C."/>
            <person name="Racz N."/>
            <person name="Riley R."/>
            <person name="Savchenko A."/>
            <person name="Shiryaev A."/>
            <person name="Soop K."/>
            <person name="Spirin V."/>
            <person name="Szebenyi C."/>
            <person name="Tomsovsky M."/>
            <person name="Tulloss R.E."/>
            <person name="Uehling J."/>
            <person name="Grigoriev I.V."/>
            <person name="Vagvolgyi C."/>
            <person name="Papp T."/>
            <person name="Martin F.M."/>
            <person name="Miettinen O."/>
            <person name="Hibbett D.S."/>
            <person name="Nagy L.G."/>
        </authorList>
    </citation>
    <scope>NUCLEOTIDE SEQUENCE [LARGE SCALE GENOMIC DNA]</scope>
    <source>
        <strain evidence="1 2">CBS 962.96</strain>
    </source>
</reference>
<accession>A0A4S8MJF5</accession>
<name>A0A4S8MJF5_DENBC</name>
<evidence type="ECO:0000313" key="1">
    <source>
        <dbReference type="EMBL" id="THV02908.1"/>
    </source>
</evidence>